<reference evidence="2" key="1">
    <citation type="submission" date="2020-04" db="EMBL/GenBank/DDBJ databases">
        <authorList>
            <person name="Chiriac C."/>
            <person name="Salcher M."/>
            <person name="Ghai R."/>
            <person name="Kavagutti S V."/>
        </authorList>
    </citation>
    <scope>NUCLEOTIDE SEQUENCE</scope>
</reference>
<evidence type="ECO:0000256" key="1">
    <source>
        <dbReference type="SAM" id="MobiDB-lite"/>
    </source>
</evidence>
<dbReference type="EMBL" id="LR796810">
    <property type="protein sequence ID" value="CAB4167157.1"/>
    <property type="molecule type" value="Genomic_DNA"/>
</dbReference>
<name>A0A6J5P7J8_9CAUD</name>
<sequence>MNNWASIGGSGIKVATSDGRWVDTSEPEGMQIVKKQQDDYAAIKTKEQTDQLGLEKTKALIALKDQKTASNTALSAARTQSARGGGARGMNRRVYRQKGGSAFSSIGLLDNANAASAAKDVSGYFDQAAQVAKNTVKRGMGIVA</sequence>
<proteinExistence type="predicted"/>
<feature type="compositionally biased region" description="Polar residues" evidence="1">
    <location>
        <begin position="72"/>
        <end position="81"/>
    </location>
</feature>
<accession>A0A6J5P7J8</accession>
<gene>
    <name evidence="2" type="ORF">UFOVP861_6</name>
</gene>
<feature type="region of interest" description="Disordered" evidence="1">
    <location>
        <begin position="72"/>
        <end position="91"/>
    </location>
</feature>
<organism evidence="2">
    <name type="scientific">uncultured Caudovirales phage</name>
    <dbReference type="NCBI Taxonomy" id="2100421"/>
    <lineage>
        <taxon>Viruses</taxon>
        <taxon>Duplodnaviria</taxon>
        <taxon>Heunggongvirae</taxon>
        <taxon>Uroviricota</taxon>
        <taxon>Caudoviricetes</taxon>
        <taxon>Peduoviridae</taxon>
        <taxon>Maltschvirus</taxon>
        <taxon>Maltschvirus maltsch</taxon>
    </lineage>
</organism>
<protein>
    <submittedName>
        <fullName evidence="2">Uncharacterized protein</fullName>
    </submittedName>
</protein>
<evidence type="ECO:0000313" key="2">
    <source>
        <dbReference type="EMBL" id="CAB4167157.1"/>
    </source>
</evidence>